<dbReference type="EMBL" id="BGPR01001286">
    <property type="protein sequence ID" value="GBM50116.1"/>
    <property type="molecule type" value="Genomic_DNA"/>
</dbReference>
<proteinExistence type="predicted"/>
<evidence type="ECO:0000313" key="2">
    <source>
        <dbReference type="EMBL" id="GBM50116.1"/>
    </source>
</evidence>
<organism evidence="2 3">
    <name type="scientific">Araneus ventricosus</name>
    <name type="common">Orbweaver spider</name>
    <name type="synonym">Epeira ventricosa</name>
    <dbReference type="NCBI Taxonomy" id="182803"/>
    <lineage>
        <taxon>Eukaryota</taxon>
        <taxon>Metazoa</taxon>
        <taxon>Ecdysozoa</taxon>
        <taxon>Arthropoda</taxon>
        <taxon>Chelicerata</taxon>
        <taxon>Arachnida</taxon>
        <taxon>Araneae</taxon>
        <taxon>Araneomorphae</taxon>
        <taxon>Entelegynae</taxon>
        <taxon>Araneoidea</taxon>
        <taxon>Araneidae</taxon>
        <taxon>Araneus</taxon>
    </lineage>
</organism>
<protein>
    <submittedName>
        <fullName evidence="2">Uncharacterized protein</fullName>
    </submittedName>
</protein>
<name>A0A4Y2GBF2_ARAVE</name>
<keyword evidence="3" id="KW-1185">Reference proteome</keyword>
<sequence length="133" mass="15102">MRFEDKATHGPLGGANGALKLSKNANYQPTVIQTKTKHRWKKVSFEAIRIETISTHPRLPDLDHQGQRDRLKDWWGWSSGPRATGEEANRGLKEGIITEAKGISAMSPYGWHRILFLPVRLGNDEVFQVEEKL</sequence>
<accession>A0A4Y2GBF2</accession>
<dbReference type="AlphaFoldDB" id="A0A4Y2GBF2"/>
<evidence type="ECO:0000256" key="1">
    <source>
        <dbReference type="SAM" id="MobiDB-lite"/>
    </source>
</evidence>
<gene>
    <name evidence="2" type="ORF">AVEN_185500_1</name>
</gene>
<dbReference type="Proteomes" id="UP000499080">
    <property type="component" value="Unassembled WGS sequence"/>
</dbReference>
<evidence type="ECO:0000313" key="3">
    <source>
        <dbReference type="Proteomes" id="UP000499080"/>
    </source>
</evidence>
<reference evidence="2 3" key="1">
    <citation type="journal article" date="2019" name="Sci. Rep.">
        <title>Orb-weaving spider Araneus ventricosus genome elucidates the spidroin gene catalogue.</title>
        <authorList>
            <person name="Kono N."/>
            <person name="Nakamura H."/>
            <person name="Ohtoshi R."/>
            <person name="Moran D.A.P."/>
            <person name="Shinohara A."/>
            <person name="Yoshida Y."/>
            <person name="Fujiwara M."/>
            <person name="Mori M."/>
            <person name="Tomita M."/>
            <person name="Arakawa K."/>
        </authorList>
    </citation>
    <scope>NUCLEOTIDE SEQUENCE [LARGE SCALE GENOMIC DNA]</scope>
</reference>
<comment type="caution">
    <text evidence="2">The sequence shown here is derived from an EMBL/GenBank/DDBJ whole genome shotgun (WGS) entry which is preliminary data.</text>
</comment>
<feature type="region of interest" description="Disordered" evidence="1">
    <location>
        <begin position="1"/>
        <end position="20"/>
    </location>
</feature>